<proteinExistence type="predicted"/>
<keyword evidence="2" id="KW-1185">Reference proteome</keyword>
<dbReference type="KEGG" id="ype:YPO1899"/>
<dbReference type="AlphaFoldDB" id="Q74V40"/>
<evidence type="ECO:0000313" key="1">
    <source>
        <dbReference type="EMBL" id="CAL20537.1"/>
    </source>
</evidence>
<dbReference type="PaxDb" id="214092-YPO1899"/>
<protein>
    <submittedName>
        <fullName evidence="1">Uncharacterized protein</fullName>
    </submittedName>
</protein>
<sequence>MWITIAPFVTIYWMVRLPLGDSLLDGDSLFLIMRVLDFSGSEALRQAIPTCLRYQCNAGSGDTSKCRLSTSMPIT</sequence>
<dbReference type="EMBL" id="AL590842">
    <property type="protein sequence ID" value="CAL20537.1"/>
    <property type="molecule type" value="Genomic_DNA"/>
</dbReference>
<dbReference type="HOGENOM" id="CLU_2848945_0_0_6"/>
<reference evidence="1 2" key="1">
    <citation type="journal article" date="2001" name="Nature">
        <title>Genome sequence of Yersinia pestis, the causative agent of plague.</title>
        <authorList>
            <person name="Parkhill J."/>
            <person name="Wren B.W."/>
            <person name="Thomson N.R."/>
            <person name="Titball R.W."/>
            <person name="Holden M.T.G."/>
            <person name="Prentice M.B."/>
            <person name="Sebaihia M."/>
            <person name="James K.D."/>
            <person name="Churcher C."/>
            <person name="Mungall K.L."/>
            <person name="Baker S."/>
            <person name="Basham D."/>
            <person name="Bentley S.D."/>
            <person name="Brooks K."/>
            <person name="Cerdeno-Tarraga A.M."/>
            <person name="Chillingworth T."/>
            <person name="Cronin A."/>
            <person name="Davies R.M."/>
            <person name="Davis P."/>
            <person name="Dougan G."/>
            <person name="Feltwell T."/>
            <person name="Hamlin N."/>
            <person name="Holroyd S."/>
            <person name="Jagels K."/>
            <person name="Leather S."/>
            <person name="Karlyshev A.V."/>
            <person name="Moule S."/>
            <person name="Oyston P.C.F."/>
            <person name="Quail M."/>
            <person name="Rutherford K."/>
            <person name="Simmonds M."/>
            <person name="Skelton J."/>
            <person name="Stevens K."/>
            <person name="Whitehead S."/>
            <person name="Barrell B.G."/>
        </authorList>
    </citation>
    <scope>NUCLEOTIDE SEQUENCE [LARGE SCALE GENOMIC DNA]</scope>
    <source>
        <strain evidence="2">CO-92 / Biovar Orientalis</strain>
    </source>
</reference>
<dbReference type="PATRIC" id="fig|632.153.peg.4327"/>
<dbReference type="Proteomes" id="UP000000815">
    <property type="component" value="Chromosome"/>
</dbReference>
<evidence type="ECO:0000313" key="2">
    <source>
        <dbReference type="Proteomes" id="UP000000815"/>
    </source>
</evidence>
<gene>
    <name evidence="1" type="ordered locus">YPO1899</name>
</gene>
<dbReference type="STRING" id="214092.YPO1899"/>
<name>Q74V40_YERPE</name>
<accession>A0A5P8YEK5</accession>
<dbReference type="PIR" id="AF0231">
    <property type="entry name" value="AF0231"/>
</dbReference>
<accession>Q74V40</accession>
<organism evidence="1 2">
    <name type="scientific">Yersinia pestis</name>
    <dbReference type="NCBI Taxonomy" id="632"/>
    <lineage>
        <taxon>Bacteria</taxon>
        <taxon>Pseudomonadati</taxon>
        <taxon>Pseudomonadota</taxon>
        <taxon>Gammaproteobacteria</taxon>
        <taxon>Enterobacterales</taxon>
        <taxon>Yersiniaceae</taxon>
        <taxon>Yersinia</taxon>
    </lineage>
</organism>